<keyword evidence="2" id="KW-0238">DNA-binding</keyword>
<dbReference type="SUPFAM" id="SSF51206">
    <property type="entry name" value="cAMP-binding domain-like"/>
    <property type="match status" value="1"/>
</dbReference>
<dbReference type="Proteomes" id="UP000287601">
    <property type="component" value="Chromosome"/>
</dbReference>
<dbReference type="SMART" id="SM00419">
    <property type="entry name" value="HTH_CRP"/>
    <property type="match status" value="1"/>
</dbReference>
<dbReference type="GO" id="GO:0003677">
    <property type="term" value="F:DNA binding"/>
    <property type="evidence" value="ECO:0007669"/>
    <property type="project" value="UniProtKB-KW"/>
</dbReference>
<dbReference type="OrthoDB" id="9776746at2"/>
<evidence type="ECO:0000256" key="3">
    <source>
        <dbReference type="ARBA" id="ARBA00023163"/>
    </source>
</evidence>
<dbReference type="InterPro" id="IPR018490">
    <property type="entry name" value="cNMP-bd_dom_sf"/>
</dbReference>
<dbReference type="CDD" id="cd00038">
    <property type="entry name" value="CAP_ED"/>
    <property type="match status" value="1"/>
</dbReference>
<sequence length="222" mass="24928">MVDKNLLSELYPFWKELTPPQEAEIAANTVIRTFKPGEVVHGGGQECTGVLGVIRGRLRTFMLSDEGKEITLFRLVDGDTCMLSASCMIRNISFDVHVSAEIKTEVAIINAAVYDKVAKRNPHVESFMNEIISMRFSEVMWVVEQVLFMKMDKRLSIFLLEQSALDQSDTIVMTHEQIASHLGTAREVVSRVLKYLSNEGHIAVSRKGIKILNRNGLLKMTG</sequence>
<dbReference type="GO" id="GO:0006355">
    <property type="term" value="P:regulation of DNA-templated transcription"/>
    <property type="evidence" value="ECO:0007669"/>
    <property type="project" value="InterPro"/>
</dbReference>
<keyword evidence="6" id="KW-1185">Reference proteome</keyword>
<dbReference type="PROSITE" id="PS51063">
    <property type="entry name" value="HTH_CRP_2"/>
    <property type="match status" value="1"/>
</dbReference>
<evidence type="ECO:0000313" key="5">
    <source>
        <dbReference type="EMBL" id="QAT41855.1"/>
    </source>
</evidence>
<dbReference type="Gene3D" id="2.60.120.10">
    <property type="entry name" value="Jelly Rolls"/>
    <property type="match status" value="1"/>
</dbReference>
<accession>A0A410PSI2</accession>
<evidence type="ECO:0000259" key="4">
    <source>
        <dbReference type="PROSITE" id="PS51063"/>
    </source>
</evidence>
<dbReference type="RefSeq" id="WP_128744509.1">
    <property type="nucleotide sequence ID" value="NZ_CP035281.1"/>
</dbReference>
<dbReference type="Pfam" id="PF13545">
    <property type="entry name" value="HTH_Crp_2"/>
    <property type="match status" value="1"/>
</dbReference>
<keyword evidence="1" id="KW-0805">Transcription regulation</keyword>
<keyword evidence="3" id="KW-0804">Transcription</keyword>
<feature type="domain" description="HTH crp-type" evidence="4">
    <location>
        <begin position="149"/>
        <end position="215"/>
    </location>
</feature>
<organism evidence="5 6">
    <name type="scientific">Aminipila luticellarii</name>
    <dbReference type="NCBI Taxonomy" id="2507160"/>
    <lineage>
        <taxon>Bacteria</taxon>
        <taxon>Bacillati</taxon>
        <taxon>Bacillota</taxon>
        <taxon>Clostridia</taxon>
        <taxon>Peptostreptococcales</taxon>
        <taxon>Anaerovoracaceae</taxon>
        <taxon>Aminipila</taxon>
    </lineage>
</organism>
<evidence type="ECO:0000256" key="1">
    <source>
        <dbReference type="ARBA" id="ARBA00023015"/>
    </source>
</evidence>
<evidence type="ECO:0000256" key="2">
    <source>
        <dbReference type="ARBA" id="ARBA00023125"/>
    </source>
</evidence>
<dbReference type="Gene3D" id="1.10.10.10">
    <property type="entry name" value="Winged helix-like DNA-binding domain superfamily/Winged helix DNA-binding domain"/>
    <property type="match status" value="1"/>
</dbReference>
<dbReference type="InterPro" id="IPR036388">
    <property type="entry name" value="WH-like_DNA-bd_sf"/>
</dbReference>
<dbReference type="InterPro" id="IPR012318">
    <property type="entry name" value="HTH_CRP"/>
</dbReference>
<dbReference type="KEGG" id="amij:EQM06_00680"/>
<gene>
    <name evidence="5" type="ORF">EQM06_00680</name>
</gene>
<evidence type="ECO:0000313" key="6">
    <source>
        <dbReference type="Proteomes" id="UP000287601"/>
    </source>
</evidence>
<reference evidence="5 6" key="1">
    <citation type="submission" date="2019-01" db="EMBL/GenBank/DDBJ databases">
        <title>Draft genomes of a novel of Aminipila strains.</title>
        <authorList>
            <person name="Ma S."/>
        </authorList>
    </citation>
    <scope>NUCLEOTIDE SEQUENCE [LARGE SCALE GENOMIC DNA]</scope>
    <source>
        <strain evidence="6">JN-39</strain>
    </source>
</reference>
<dbReference type="InterPro" id="IPR014710">
    <property type="entry name" value="RmlC-like_jellyroll"/>
</dbReference>
<name>A0A410PSI2_9FIRM</name>
<dbReference type="EMBL" id="CP035281">
    <property type="protein sequence ID" value="QAT41855.1"/>
    <property type="molecule type" value="Genomic_DNA"/>
</dbReference>
<dbReference type="InterPro" id="IPR036390">
    <property type="entry name" value="WH_DNA-bd_sf"/>
</dbReference>
<dbReference type="AlphaFoldDB" id="A0A410PSI2"/>
<protein>
    <submittedName>
        <fullName evidence="5">Crp/Fnr family transcriptional regulator</fullName>
    </submittedName>
</protein>
<dbReference type="SUPFAM" id="SSF46785">
    <property type="entry name" value="Winged helix' DNA-binding domain"/>
    <property type="match status" value="1"/>
</dbReference>
<proteinExistence type="predicted"/>
<dbReference type="PRINTS" id="PR00034">
    <property type="entry name" value="HTHCRP"/>
</dbReference>
<dbReference type="InterPro" id="IPR000595">
    <property type="entry name" value="cNMP-bd_dom"/>
</dbReference>